<name>A0A7J6HZ60_CANSA</name>
<dbReference type="PANTHER" id="PTHR43445:SF3">
    <property type="entry name" value="UDP-N-ACETYLMURAMATE--L-ALANINE LIGASE"/>
    <property type="match status" value="1"/>
</dbReference>
<proteinExistence type="predicted"/>
<dbReference type="SUPFAM" id="SSF53244">
    <property type="entry name" value="MurD-like peptide ligases, peptide-binding domain"/>
    <property type="match status" value="1"/>
</dbReference>
<dbReference type="PANTHER" id="PTHR43445">
    <property type="entry name" value="UDP-N-ACETYLMURAMATE--L-ALANINE LIGASE-RELATED"/>
    <property type="match status" value="1"/>
</dbReference>
<dbReference type="GO" id="GO:0016881">
    <property type="term" value="F:acid-amino acid ligase activity"/>
    <property type="evidence" value="ECO:0007669"/>
    <property type="project" value="InterPro"/>
</dbReference>
<dbReference type="InterPro" id="IPR004101">
    <property type="entry name" value="Mur_ligase_C"/>
</dbReference>
<dbReference type="SUPFAM" id="SSF53623">
    <property type="entry name" value="MurD-like peptide ligases, catalytic domain"/>
    <property type="match status" value="1"/>
</dbReference>
<evidence type="ECO:0000313" key="8">
    <source>
        <dbReference type="Proteomes" id="UP000583929"/>
    </source>
</evidence>
<dbReference type="Pfam" id="PF02875">
    <property type="entry name" value="Mur_ligase_C"/>
    <property type="match status" value="1"/>
</dbReference>
<feature type="domain" description="Mur ligase C-terminal" evidence="5">
    <location>
        <begin position="420"/>
        <end position="527"/>
    </location>
</feature>
<evidence type="ECO:0000256" key="1">
    <source>
        <dbReference type="ARBA" id="ARBA00022598"/>
    </source>
</evidence>
<evidence type="ECO:0000259" key="6">
    <source>
        <dbReference type="Pfam" id="PF08245"/>
    </source>
</evidence>
<dbReference type="InterPro" id="IPR013221">
    <property type="entry name" value="Mur_ligase_cen"/>
</dbReference>
<dbReference type="InterPro" id="IPR036565">
    <property type="entry name" value="Mur-like_cat_sf"/>
</dbReference>
<dbReference type="SUPFAM" id="SSF51984">
    <property type="entry name" value="MurCD N-terminal domain"/>
    <property type="match status" value="1"/>
</dbReference>
<dbReference type="InterPro" id="IPR000713">
    <property type="entry name" value="Mur_ligase_N"/>
</dbReference>
<dbReference type="AlphaFoldDB" id="A0A7J6HZ60"/>
<evidence type="ECO:0000259" key="4">
    <source>
        <dbReference type="Pfam" id="PF01225"/>
    </source>
</evidence>
<sequence length="577" mass="63642">MKFPAISPSRCFHIPANSLVKSETLPRNILIRNNLRRVPPHIRPSFAAVNENNGTLSAVSKDREPVSLKNQKKWIHFVGVGGCGMSALAMLAVKQGYEVSGSDLVWSRFMDKLQEAGVRLHICHSVSNLQRHNGSRLPSAVVISSAIPQNNVEILHAKSTGVPVYKRDYWLGNLTQHHKLIAVSGSHGKSTTTAMLAYVLNAMGDDLTAIVGADVPQSVDALKSETELHLNRSCMQFTGGNIISGSSETFVLEADEYDGCFLQLSPQIAVVTNLEWEHGGHLILCGDSEGAKSLLCHCEQTIGDGTRSVMPISSSEQCADNYKITTYGISSSNDWQASSITQNSKGGVDYTVCKKKVEFLQCHWGCPVADISLQISGIHNILNSLAVIATVAAKVTNQSQIYDTVDHLRLHLKKFRGLSRRFEMIGSIHGCHVFDDYAHHPTEIRAVLQAARQRFHSKALLVVFQPHSFSCLALYFHIGHHNLCSRLAALKNDFAVALSDADQVIITKVYAARETQNWNVNGKDLSALIIGPPSEYIPSLVITINSVICYWAFPLILRILRREKINLELVWEHDSNV</sequence>
<dbReference type="Gene3D" id="3.90.190.20">
    <property type="entry name" value="Mur ligase, C-terminal domain"/>
    <property type="match status" value="2"/>
</dbReference>
<feature type="domain" description="Mur ligase central" evidence="6">
    <location>
        <begin position="183"/>
        <end position="390"/>
    </location>
</feature>
<evidence type="ECO:0008006" key="9">
    <source>
        <dbReference type="Google" id="ProtNLM"/>
    </source>
</evidence>
<organism evidence="7 8">
    <name type="scientific">Cannabis sativa</name>
    <name type="common">Hemp</name>
    <name type="synonym">Marijuana</name>
    <dbReference type="NCBI Taxonomy" id="3483"/>
    <lineage>
        <taxon>Eukaryota</taxon>
        <taxon>Viridiplantae</taxon>
        <taxon>Streptophyta</taxon>
        <taxon>Embryophyta</taxon>
        <taxon>Tracheophyta</taxon>
        <taxon>Spermatophyta</taxon>
        <taxon>Magnoliopsida</taxon>
        <taxon>eudicotyledons</taxon>
        <taxon>Gunneridae</taxon>
        <taxon>Pentapetalae</taxon>
        <taxon>rosids</taxon>
        <taxon>fabids</taxon>
        <taxon>Rosales</taxon>
        <taxon>Cannabaceae</taxon>
        <taxon>Cannabis</taxon>
    </lineage>
</organism>
<gene>
    <name evidence="7" type="ORF">G4B88_019474</name>
</gene>
<keyword evidence="1" id="KW-0436">Ligase</keyword>
<dbReference type="InterPro" id="IPR050061">
    <property type="entry name" value="MurCDEF_pg_biosynth"/>
</dbReference>
<evidence type="ECO:0000313" key="7">
    <source>
        <dbReference type="EMBL" id="KAF4400265.1"/>
    </source>
</evidence>
<dbReference type="EMBL" id="JAATIQ010000019">
    <property type="protein sequence ID" value="KAF4400265.1"/>
    <property type="molecule type" value="Genomic_DNA"/>
</dbReference>
<comment type="caution">
    <text evidence="7">The sequence shown here is derived from an EMBL/GenBank/DDBJ whole genome shotgun (WGS) entry which is preliminary data.</text>
</comment>
<dbReference type="Proteomes" id="UP000583929">
    <property type="component" value="Unassembled WGS sequence"/>
</dbReference>
<feature type="domain" description="Mur ligase N-terminal catalytic" evidence="4">
    <location>
        <begin position="75"/>
        <end position="178"/>
    </location>
</feature>
<dbReference type="Pfam" id="PF01225">
    <property type="entry name" value="Mur_ligase"/>
    <property type="match status" value="1"/>
</dbReference>
<dbReference type="GO" id="GO:0005524">
    <property type="term" value="F:ATP binding"/>
    <property type="evidence" value="ECO:0007669"/>
    <property type="project" value="UniProtKB-KW"/>
</dbReference>
<keyword evidence="8" id="KW-1185">Reference proteome</keyword>
<reference evidence="7 8" key="1">
    <citation type="journal article" date="2020" name="bioRxiv">
        <title>Sequence and annotation of 42 cannabis genomes reveals extensive copy number variation in cannabinoid synthesis and pathogen resistance genes.</title>
        <authorList>
            <person name="Mckernan K.J."/>
            <person name="Helbert Y."/>
            <person name="Kane L.T."/>
            <person name="Ebling H."/>
            <person name="Zhang L."/>
            <person name="Liu B."/>
            <person name="Eaton Z."/>
            <person name="Mclaughlin S."/>
            <person name="Kingan S."/>
            <person name="Baybayan P."/>
            <person name="Concepcion G."/>
            <person name="Jordan M."/>
            <person name="Riva A."/>
            <person name="Barbazuk W."/>
            <person name="Harkins T."/>
        </authorList>
    </citation>
    <scope>NUCLEOTIDE SEQUENCE [LARGE SCALE GENOMIC DNA]</scope>
    <source>
        <strain evidence="8">cv. Jamaican Lion 4</strain>
        <tissue evidence="7">Leaf</tissue>
    </source>
</reference>
<evidence type="ECO:0000256" key="3">
    <source>
        <dbReference type="ARBA" id="ARBA00022840"/>
    </source>
</evidence>
<protein>
    <recommendedName>
        <fullName evidence="9">UDP-N-acetylmuramate--L-alanine ligase</fullName>
    </recommendedName>
</protein>
<evidence type="ECO:0000259" key="5">
    <source>
        <dbReference type="Pfam" id="PF02875"/>
    </source>
</evidence>
<evidence type="ECO:0000256" key="2">
    <source>
        <dbReference type="ARBA" id="ARBA00022741"/>
    </source>
</evidence>
<accession>A0A7J6HZ60</accession>
<dbReference type="Pfam" id="PF08245">
    <property type="entry name" value="Mur_ligase_M"/>
    <property type="match status" value="1"/>
</dbReference>
<keyword evidence="2" id="KW-0547">Nucleotide-binding</keyword>
<dbReference type="Gene3D" id="3.40.1190.10">
    <property type="entry name" value="Mur-like, catalytic domain"/>
    <property type="match status" value="1"/>
</dbReference>
<dbReference type="Gene3D" id="3.40.50.720">
    <property type="entry name" value="NAD(P)-binding Rossmann-like Domain"/>
    <property type="match status" value="1"/>
</dbReference>
<keyword evidence="3" id="KW-0067">ATP-binding</keyword>
<dbReference type="InterPro" id="IPR036615">
    <property type="entry name" value="Mur_ligase_C_dom_sf"/>
</dbReference>